<comment type="caution">
    <text evidence="1">The sequence shown here is derived from an EMBL/GenBank/DDBJ whole genome shotgun (WGS) entry which is preliminary data.</text>
</comment>
<protein>
    <submittedName>
        <fullName evidence="1">Uncharacterized protein</fullName>
    </submittedName>
</protein>
<dbReference type="EMBL" id="BMXE01000003">
    <property type="protein sequence ID" value="GHB33237.1"/>
    <property type="molecule type" value="Genomic_DNA"/>
</dbReference>
<evidence type="ECO:0000313" key="2">
    <source>
        <dbReference type="Proteomes" id="UP000637980"/>
    </source>
</evidence>
<organism evidence="1 2">
    <name type="scientific">Pseudovibrio japonicus</name>
    <dbReference type="NCBI Taxonomy" id="366534"/>
    <lineage>
        <taxon>Bacteria</taxon>
        <taxon>Pseudomonadati</taxon>
        <taxon>Pseudomonadota</taxon>
        <taxon>Alphaproteobacteria</taxon>
        <taxon>Hyphomicrobiales</taxon>
        <taxon>Stappiaceae</taxon>
        <taxon>Pseudovibrio</taxon>
    </lineage>
</organism>
<name>A0ABQ3EGH5_9HYPH</name>
<gene>
    <name evidence="1" type="ORF">GCM10007094_22830</name>
</gene>
<accession>A0ABQ3EGH5</accession>
<keyword evidence="2" id="KW-1185">Reference proteome</keyword>
<sequence>MALLSSYREDFGVKNTIKADELDPETLEFGLLVGLLLPAGKDPAEYKLNKDWLKDPVAQLRKHLKKINKDLNNCLKDALHAVKSADAAVASDAGNELGKWNPLLFPALGFGGHVADLGEVPAIDWLSLISNGGDVPETIDHWIQKIAGNSKLLKAWGAALVGLISGQVHYPTGKGTPDDPYLYAIAEVGSMGTLYMSLAGKKEKDGTFVLVPGLSFDSDAVGLDPKKQGADGTGRP</sequence>
<evidence type="ECO:0000313" key="1">
    <source>
        <dbReference type="EMBL" id="GHB33237.1"/>
    </source>
</evidence>
<proteinExistence type="predicted"/>
<dbReference type="Proteomes" id="UP000637980">
    <property type="component" value="Unassembled WGS sequence"/>
</dbReference>
<reference evidence="2" key="1">
    <citation type="journal article" date="2019" name="Int. J. Syst. Evol. Microbiol.">
        <title>The Global Catalogue of Microorganisms (GCM) 10K type strain sequencing project: providing services to taxonomists for standard genome sequencing and annotation.</title>
        <authorList>
            <consortium name="The Broad Institute Genomics Platform"/>
            <consortium name="The Broad Institute Genome Sequencing Center for Infectious Disease"/>
            <person name="Wu L."/>
            <person name="Ma J."/>
        </authorList>
    </citation>
    <scope>NUCLEOTIDE SEQUENCE [LARGE SCALE GENOMIC DNA]</scope>
    <source>
        <strain evidence="2">KCTC 12861</strain>
    </source>
</reference>